<organism evidence="2 3">
    <name type="scientific">Datura stramonium</name>
    <name type="common">Jimsonweed</name>
    <name type="synonym">Common thornapple</name>
    <dbReference type="NCBI Taxonomy" id="4076"/>
    <lineage>
        <taxon>Eukaryota</taxon>
        <taxon>Viridiplantae</taxon>
        <taxon>Streptophyta</taxon>
        <taxon>Embryophyta</taxon>
        <taxon>Tracheophyta</taxon>
        <taxon>Spermatophyta</taxon>
        <taxon>Magnoliopsida</taxon>
        <taxon>eudicotyledons</taxon>
        <taxon>Gunneridae</taxon>
        <taxon>Pentapetalae</taxon>
        <taxon>asterids</taxon>
        <taxon>lamiids</taxon>
        <taxon>Solanales</taxon>
        <taxon>Solanaceae</taxon>
        <taxon>Solanoideae</taxon>
        <taxon>Datureae</taxon>
        <taxon>Datura</taxon>
    </lineage>
</organism>
<evidence type="ECO:0000313" key="3">
    <source>
        <dbReference type="Proteomes" id="UP000823775"/>
    </source>
</evidence>
<proteinExistence type="predicted"/>
<reference evidence="2 3" key="1">
    <citation type="journal article" date="2021" name="BMC Genomics">
        <title>Datura genome reveals duplications of psychoactive alkaloid biosynthetic genes and high mutation rate following tissue culture.</title>
        <authorList>
            <person name="Rajewski A."/>
            <person name="Carter-House D."/>
            <person name="Stajich J."/>
            <person name="Litt A."/>
        </authorList>
    </citation>
    <scope>NUCLEOTIDE SEQUENCE [LARGE SCALE GENOMIC DNA]</scope>
    <source>
        <strain evidence="2">AR-01</strain>
    </source>
</reference>
<accession>A0ABS8VJC9</accession>
<dbReference type="Proteomes" id="UP000823775">
    <property type="component" value="Unassembled WGS sequence"/>
</dbReference>
<feature type="non-terminal residue" evidence="2">
    <location>
        <position position="67"/>
    </location>
</feature>
<comment type="caution">
    <text evidence="2">The sequence shown here is derived from an EMBL/GenBank/DDBJ whole genome shotgun (WGS) entry which is preliminary data.</text>
</comment>
<feature type="region of interest" description="Disordered" evidence="1">
    <location>
        <begin position="42"/>
        <end position="67"/>
    </location>
</feature>
<evidence type="ECO:0000256" key="1">
    <source>
        <dbReference type="SAM" id="MobiDB-lite"/>
    </source>
</evidence>
<protein>
    <submittedName>
        <fullName evidence="2">Uncharacterized protein</fullName>
    </submittedName>
</protein>
<sequence>MEHSKRSFGSLNESIHSLMGMKTHLTCNWVDSVRGIINALQPQSSDREVEQQELPHDNNDIAISKIK</sequence>
<feature type="compositionally biased region" description="Basic and acidic residues" evidence="1">
    <location>
        <begin position="45"/>
        <end position="59"/>
    </location>
</feature>
<gene>
    <name evidence="2" type="ORF">HAX54_037030</name>
</gene>
<name>A0ABS8VJC9_DATST</name>
<keyword evidence="3" id="KW-1185">Reference proteome</keyword>
<evidence type="ECO:0000313" key="2">
    <source>
        <dbReference type="EMBL" id="MCD9646834.1"/>
    </source>
</evidence>
<dbReference type="EMBL" id="JACEIK010004934">
    <property type="protein sequence ID" value="MCD9646834.1"/>
    <property type="molecule type" value="Genomic_DNA"/>
</dbReference>